<dbReference type="PROSITE" id="PS50157">
    <property type="entry name" value="ZINC_FINGER_C2H2_2"/>
    <property type="match status" value="1"/>
</dbReference>
<name>A0ABD3WF12_SINWO</name>
<gene>
    <name evidence="3" type="ORF">ACJMK2_039775</name>
</gene>
<dbReference type="GO" id="GO:0008270">
    <property type="term" value="F:zinc ion binding"/>
    <property type="evidence" value="ECO:0007669"/>
    <property type="project" value="UniProtKB-KW"/>
</dbReference>
<keyword evidence="1" id="KW-0479">Metal-binding</keyword>
<keyword evidence="4" id="KW-1185">Reference proteome</keyword>
<dbReference type="InterPro" id="IPR013087">
    <property type="entry name" value="Znf_C2H2_type"/>
</dbReference>
<evidence type="ECO:0000256" key="1">
    <source>
        <dbReference type="PROSITE-ProRule" id="PRU00042"/>
    </source>
</evidence>
<dbReference type="PROSITE" id="PS00028">
    <property type="entry name" value="ZINC_FINGER_C2H2_1"/>
    <property type="match status" value="2"/>
</dbReference>
<dbReference type="PANTHER" id="PTHR21354:SF0">
    <property type="entry name" value="ZINC FINGER PROTEIN 511"/>
    <property type="match status" value="1"/>
</dbReference>
<accession>A0ABD3WF12</accession>
<keyword evidence="1" id="KW-0862">Zinc</keyword>
<dbReference type="PANTHER" id="PTHR21354">
    <property type="entry name" value="ZINC FINGER PROTEIN 511"/>
    <property type="match status" value="1"/>
</dbReference>
<sequence length="374" mass="42396">METKDNSAPWCWTVQRRRLPFDSELFWDGDQFCHTGWKQLPVECDPFESDTSETKVLCSIAGCSAVFSSLKKYEAHYNITHQHVCSICHKIMPSAHLLEIHILETHDNMFGLLAASKNMYQCLLESCTERFPTASSRREHMKKVHKYPANFRFDRKKQDRKKSQTISKSCIQTSQKVKTEPYPFEVSPLMDVCTVMESSEMASFVDLNVAQVSTCLSIENDLGVEAKGNYTPNSIFNTDSFKKQRKNATMQLPADVDKMSTDQRNLKQCGTGRETFSCTSTETMSQTSIDSGSVNSMEDCNIDQVSHKAPARKFTYKVPQNICFGHGSAKSFQRSKKGFSKKKHWHSTACDDSITKVNIENVDMSDLSSALIDQ</sequence>
<feature type="domain" description="C2H2-type" evidence="2">
    <location>
        <begin position="120"/>
        <end position="145"/>
    </location>
</feature>
<evidence type="ECO:0000313" key="3">
    <source>
        <dbReference type="EMBL" id="KAL3871803.1"/>
    </source>
</evidence>
<dbReference type="Gene3D" id="3.30.160.60">
    <property type="entry name" value="Classic Zinc Finger"/>
    <property type="match status" value="1"/>
</dbReference>
<reference evidence="3 4" key="1">
    <citation type="submission" date="2024-11" db="EMBL/GenBank/DDBJ databases">
        <title>Chromosome-level genome assembly of the freshwater bivalve Anodonta woodiana.</title>
        <authorList>
            <person name="Chen X."/>
        </authorList>
    </citation>
    <scope>NUCLEOTIDE SEQUENCE [LARGE SCALE GENOMIC DNA]</scope>
    <source>
        <strain evidence="3">MN2024</strain>
        <tissue evidence="3">Gills</tissue>
    </source>
</reference>
<evidence type="ECO:0000313" key="4">
    <source>
        <dbReference type="Proteomes" id="UP001634394"/>
    </source>
</evidence>
<dbReference type="SMART" id="SM00355">
    <property type="entry name" value="ZnF_C2H2"/>
    <property type="match status" value="3"/>
</dbReference>
<proteinExistence type="predicted"/>
<protein>
    <recommendedName>
        <fullName evidence="2">C2H2-type domain-containing protein</fullName>
    </recommendedName>
</protein>
<organism evidence="3 4">
    <name type="scientific">Sinanodonta woodiana</name>
    <name type="common">Chinese pond mussel</name>
    <name type="synonym">Anodonta woodiana</name>
    <dbReference type="NCBI Taxonomy" id="1069815"/>
    <lineage>
        <taxon>Eukaryota</taxon>
        <taxon>Metazoa</taxon>
        <taxon>Spiralia</taxon>
        <taxon>Lophotrochozoa</taxon>
        <taxon>Mollusca</taxon>
        <taxon>Bivalvia</taxon>
        <taxon>Autobranchia</taxon>
        <taxon>Heteroconchia</taxon>
        <taxon>Palaeoheterodonta</taxon>
        <taxon>Unionida</taxon>
        <taxon>Unionoidea</taxon>
        <taxon>Unionidae</taxon>
        <taxon>Unioninae</taxon>
        <taxon>Sinanodonta</taxon>
    </lineage>
</organism>
<dbReference type="Proteomes" id="UP001634394">
    <property type="component" value="Unassembled WGS sequence"/>
</dbReference>
<comment type="caution">
    <text evidence="3">The sequence shown here is derived from an EMBL/GenBank/DDBJ whole genome shotgun (WGS) entry which is preliminary data.</text>
</comment>
<dbReference type="EMBL" id="JBJQND010000007">
    <property type="protein sequence ID" value="KAL3871803.1"/>
    <property type="molecule type" value="Genomic_DNA"/>
</dbReference>
<evidence type="ECO:0000259" key="2">
    <source>
        <dbReference type="PROSITE" id="PS50157"/>
    </source>
</evidence>
<dbReference type="AlphaFoldDB" id="A0ABD3WF12"/>
<dbReference type="InterPro" id="IPR039258">
    <property type="entry name" value="ZNF511"/>
</dbReference>
<keyword evidence="1" id="KW-0863">Zinc-finger</keyword>